<dbReference type="InterPro" id="IPR048570">
    <property type="entry name" value="PSMD1_RPN2_N"/>
</dbReference>
<organism evidence="2 3">
    <name type="scientific">Rosa chinensis</name>
    <name type="common">China rose</name>
    <dbReference type="NCBI Taxonomy" id="74649"/>
    <lineage>
        <taxon>Eukaryota</taxon>
        <taxon>Viridiplantae</taxon>
        <taxon>Streptophyta</taxon>
        <taxon>Embryophyta</taxon>
        <taxon>Tracheophyta</taxon>
        <taxon>Spermatophyta</taxon>
        <taxon>Magnoliopsida</taxon>
        <taxon>eudicotyledons</taxon>
        <taxon>Gunneridae</taxon>
        <taxon>Pentapetalae</taxon>
        <taxon>rosids</taxon>
        <taxon>fabids</taxon>
        <taxon>Rosales</taxon>
        <taxon>Rosaceae</taxon>
        <taxon>Rosoideae</taxon>
        <taxon>Rosoideae incertae sedis</taxon>
        <taxon>Rosa</taxon>
    </lineage>
</organism>
<reference evidence="2 3" key="1">
    <citation type="journal article" date="2018" name="Nat. Genet.">
        <title>The Rosa genome provides new insights in the design of modern roses.</title>
        <authorList>
            <person name="Bendahmane M."/>
        </authorList>
    </citation>
    <scope>NUCLEOTIDE SEQUENCE [LARGE SCALE GENOMIC DNA]</scope>
    <source>
        <strain evidence="3">cv. Old Blush</strain>
    </source>
</reference>
<proteinExistence type="predicted"/>
<evidence type="ECO:0000313" key="2">
    <source>
        <dbReference type="EMBL" id="PRQ32873.1"/>
    </source>
</evidence>
<evidence type="ECO:0000259" key="1">
    <source>
        <dbReference type="Pfam" id="PF21505"/>
    </source>
</evidence>
<dbReference type="STRING" id="74649.A0A2P6QFB1"/>
<protein>
    <recommendedName>
        <fullName evidence="1">26S proteasome non-ATPase regulatory subunit 1/RPN2 N-terminal domain-containing protein</fullName>
    </recommendedName>
</protein>
<dbReference type="Gramene" id="PRQ32873">
    <property type="protein sequence ID" value="PRQ32873"/>
    <property type="gene ID" value="RchiOBHm_Chr5g0051241"/>
</dbReference>
<dbReference type="EMBL" id="PDCK01000043">
    <property type="protein sequence ID" value="PRQ32873.1"/>
    <property type="molecule type" value="Genomic_DNA"/>
</dbReference>
<dbReference type="AlphaFoldDB" id="A0A2P6QFB1"/>
<accession>A0A2P6QFB1</accession>
<sequence>MGILHSVEQMYYEGQFAPISEIDVEEVEAPAVSVVEATKKELETALMEMVKQDNGRQLHARFVWRRRVHQRLLATLLASQGFYYFGELNDSLSYALGAGSLFDVQEDYDYIPIALLEVNWKYGI</sequence>
<comment type="caution">
    <text evidence="2">The sequence shown here is derived from an EMBL/GenBank/DDBJ whole genome shotgun (WGS) entry which is preliminary data.</text>
</comment>
<dbReference type="Proteomes" id="UP000238479">
    <property type="component" value="Chromosome 5"/>
</dbReference>
<gene>
    <name evidence="2" type="ORF">RchiOBHm_Chr5g0051241</name>
</gene>
<keyword evidence="3" id="KW-1185">Reference proteome</keyword>
<dbReference type="Pfam" id="PF21505">
    <property type="entry name" value="RPN2_N"/>
    <property type="match status" value="1"/>
</dbReference>
<evidence type="ECO:0000313" key="3">
    <source>
        <dbReference type="Proteomes" id="UP000238479"/>
    </source>
</evidence>
<name>A0A2P6QFB1_ROSCH</name>
<feature type="domain" description="26S proteasome non-ATPase regulatory subunit 1/RPN2 N-terminal" evidence="1">
    <location>
        <begin position="67"/>
        <end position="111"/>
    </location>
</feature>